<accession>A0A6A6T1R4</accession>
<dbReference type="AlphaFoldDB" id="A0A6A6T1R4"/>
<evidence type="ECO:0000313" key="2">
    <source>
        <dbReference type="Proteomes" id="UP000799324"/>
    </source>
</evidence>
<sequence>MPDDHTPANCENDNSRQKVLWVAGASHSFQSVLKFTNTLHGHVQHWGRHSNPRPPWRRQRGGTHHDLLARFKIISFLCKRRAFTIATESLSYAIHEFSASRCSTRSLWTTMTQVSIPASLGSTQSSASLIDSGPHSCSPYRTWPSLEHVPALNQ</sequence>
<keyword evidence="2" id="KW-1185">Reference proteome</keyword>
<protein>
    <submittedName>
        <fullName evidence="1">Uncharacterized protein</fullName>
    </submittedName>
</protein>
<dbReference type="EMBL" id="MU004374">
    <property type="protein sequence ID" value="KAF2653826.1"/>
    <property type="molecule type" value="Genomic_DNA"/>
</dbReference>
<gene>
    <name evidence="1" type="ORF">K491DRAFT_500552</name>
</gene>
<proteinExistence type="predicted"/>
<organism evidence="1 2">
    <name type="scientific">Lophiostoma macrostomum CBS 122681</name>
    <dbReference type="NCBI Taxonomy" id="1314788"/>
    <lineage>
        <taxon>Eukaryota</taxon>
        <taxon>Fungi</taxon>
        <taxon>Dikarya</taxon>
        <taxon>Ascomycota</taxon>
        <taxon>Pezizomycotina</taxon>
        <taxon>Dothideomycetes</taxon>
        <taxon>Pleosporomycetidae</taxon>
        <taxon>Pleosporales</taxon>
        <taxon>Lophiostomataceae</taxon>
        <taxon>Lophiostoma</taxon>
    </lineage>
</organism>
<reference evidence="1" key="1">
    <citation type="journal article" date="2020" name="Stud. Mycol.">
        <title>101 Dothideomycetes genomes: a test case for predicting lifestyles and emergence of pathogens.</title>
        <authorList>
            <person name="Haridas S."/>
            <person name="Albert R."/>
            <person name="Binder M."/>
            <person name="Bloem J."/>
            <person name="Labutti K."/>
            <person name="Salamov A."/>
            <person name="Andreopoulos B."/>
            <person name="Baker S."/>
            <person name="Barry K."/>
            <person name="Bills G."/>
            <person name="Bluhm B."/>
            <person name="Cannon C."/>
            <person name="Castanera R."/>
            <person name="Culley D."/>
            <person name="Daum C."/>
            <person name="Ezra D."/>
            <person name="Gonzalez J."/>
            <person name="Henrissat B."/>
            <person name="Kuo A."/>
            <person name="Liang C."/>
            <person name="Lipzen A."/>
            <person name="Lutzoni F."/>
            <person name="Magnuson J."/>
            <person name="Mondo S."/>
            <person name="Nolan M."/>
            <person name="Ohm R."/>
            <person name="Pangilinan J."/>
            <person name="Park H.-J."/>
            <person name="Ramirez L."/>
            <person name="Alfaro M."/>
            <person name="Sun H."/>
            <person name="Tritt A."/>
            <person name="Yoshinaga Y."/>
            <person name="Zwiers L.-H."/>
            <person name="Turgeon B."/>
            <person name="Goodwin S."/>
            <person name="Spatafora J."/>
            <person name="Crous P."/>
            <person name="Grigoriev I."/>
        </authorList>
    </citation>
    <scope>NUCLEOTIDE SEQUENCE</scope>
    <source>
        <strain evidence="1">CBS 122681</strain>
    </source>
</reference>
<evidence type="ECO:0000313" key="1">
    <source>
        <dbReference type="EMBL" id="KAF2653826.1"/>
    </source>
</evidence>
<dbReference type="Proteomes" id="UP000799324">
    <property type="component" value="Unassembled WGS sequence"/>
</dbReference>
<name>A0A6A6T1R4_9PLEO</name>